<dbReference type="EMBL" id="RBKT01000001">
    <property type="protein sequence ID" value="RKR90377.1"/>
    <property type="molecule type" value="Genomic_DNA"/>
</dbReference>
<dbReference type="InterPro" id="IPR005801">
    <property type="entry name" value="ADC_synthase"/>
</dbReference>
<dbReference type="InterPro" id="IPR017926">
    <property type="entry name" value="GATASE"/>
</dbReference>
<dbReference type="CDD" id="cd01743">
    <property type="entry name" value="GATase1_Anthranilate_Synthase"/>
    <property type="match status" value="1"/>
</dbReference>
<dbReference type="InterPro" id="IPR015890">
    <property type="entry name" value="Chorismate_C"/>
</dbReference>
<dbReference type="GO" id="GO:0004049">
    <property type="term" value="F:anthranilate synthase activity"/>
    <property type="evidence" value="ECO:0007669"/>
    <property type="project" value="UniProtKB-EC"/>
</dbReference>
<keyword evidence="3" id="KW-0456">Lyase</keyword>
<dbReference type="EC" id="4.1.3.27" evidence="1"/>
<dbReference type="InterPro" id="IPR029062">
    <property type="entry name" value="Class_I_gatase-like"/>
</dbReference>
<gene>
    <name evidence="7" type="ORF">BDK92_4749</name>
</gene>
<organism evidence="7 8">
    <name type="scientific">Micromonospora pisi</name>
    <dbReference type="NCBI Taxonomy" id="589240"/>
    <lineage>
        <taxon>Bacteria</taxon>
        <taxon>Bacillati</taxon>
        <taxon>Actinomycetota</taxon>
        <taxon>Actinomycetes</taxon>
        <taxon>Micromonosporales</taxon>
        <taxon>Micromonosporaceae</taxon>
        <taxon>Micromonospora</taxon>
    </lineage>
</organism>
<dbReference type="AlphaFoldDB" id="A0A495JN28"/>
<proteinExistence type="predicted"/>
<dbReference type="PRINTS" id="PR00097">
    <property type="entry name" value="ANTSNTHASEII"/>
</dbReference>
<dbReference type="Gene3D" id="3.60.120.10">
    <property type="entry name" value="Anthranilate synthase"/>
    <property type="match status" value="1"/>
</dbReference>
<dbReference type="PANTHER" id="PTHR11236:SF49">
    <property type="entry name" value="ANTHRANILATE SYNTHASE COMPONENT 1"/>
    <property type="match status" value="1"/>
</dbReference>
<accession>A0A495JN28</accession>
<evidence type="ECO:0000256" key="3">
    <source>
        <dbReference type="ARBA" id="ARBA00023239"/>
    </source>
</evidence>
<dbReference type="InterPro" id="IPR019999">
    <property type="entry name" value="Anth_synth_I-like"/>
</dbReference>
<comment type="catalytic activity">
    <reaction evidence="4">
        <text>chorismate + L-glutamine = anthranilate + pyruvate + L-glutamate + H(+)</text>
        <dbReference type="Rhea" id="RHEA:21732"/>
        <dbReference type="ChEBI" id="CHEBI:15361"/>
        <dbReference type="ChEBI" id="CHEBI:15378"/>
        <dbReference type="ChEBI" id="CHEBI:16567"/>
        <dbReference type="ChEBI" id="CHEBI:29748"/>
        <dbReference type="ChEBI" id="CHEBI:29985"/>
        <dbReference type="ChEBI" id="CHEBI:58359"/>
        <dbReference type="EC" id="4.1.3.27"/>
    </reaction>
</comment>
<dbReference type="InterPro" id="IPR006221">
    <property type="entry name" value="TrpG/PapA_dom"/>
</dbReference>
<name>A0A495JN28_9ACTN</name>
<dbReference type="SUPFAM" id="SSF56322">
    <property type="entry name" value="ADC synthase"/>
    <property type="match status" value="1"/>
</dbReference>
<feature type="domain" description="Glutamine amidotransferase" evidence="5">
    <location>
        <begin position="460"/>
        <end position="640"/>
    </location>
</feature>
<dbReference type="PANTHER" id="PTHR11236">
    <property type="entry name" value="AMINOBENZOATE/ANTHRANILATE SYNTHASE"/>
    <property type="match status" value="1"/>
</dbReference>
<dbReference type="SUPFAM" id="SSF52317">
    <property type="entry name" value="Class I glutamine amidotransferase-like"/>
    <property type="match status" value="1"/>
</dbReference>
<comment type="caution">
    <text evidence="7">The sequence shown here is derived from an EMBL/GenBank/DDBJ whole genome shotgun (WGS) entry which is preliminary data.</text>
</comment>
<keyword evidence="2" id="KW-0315">Glutamine amidotransferase</keyword>
<evidence type="ECO:0000259" key="5">
    <source>
        <dbReference type="Pfam" id="PF00117"/>
    </source>
</evidence>
<evidence type="ECO:0000313" key="8">
    <source>
        <dbReference type="Proteomes" id="UP000277671"/>
    </source>
</evidence>
<protein>
    <recommendedName>
        <fullName evidence="1">anthranilate synthase</fullName>
        <ecNumber evidence="1">4.1.3.27</ecNumber>
    </recommendedName>
</protein>
<feature type="domain" description="Chorismate-utilising enzyme C-terminal" evidence="6">
    <location>
        <begin position="134"/>
        <end position="391"/>
    </location>
</feature>
<keyword evidence="8" id="KW-1185">Reference proteome</keyword>
<dbReference type="PRINTS" id="PR00099">
    <property type="entry name" value="CPSGATASE"/>
</dbReference>
<evidence type="ECO:0000313" key="7">
    <source>
        <dbReference type="EMBL" id="RKR90377.1"/>
    </source>
</evidence>
<dbReference type="Proteomes" id="UP000277671">
    <property type="component" value="Unassembled WGS sequence"/>
</dbReference>
<sequence>MAKTMPPGAQRHRYGATLDMITGPEAAAFALVRRPHSAGTDEVEILVGEMSTVDVIAELPLPDLTPVDTPTHDLLAIMPFRQITERGFACYDDQSPLLAMTVRAQGTASVDEVLRHVPDIPIDLRDGDFDIDDESYATVVRQVLANEIGRGTGSNFVIKRSFTGEVANCSRETVLALFRRLLVQELGAYWTFVVHTGDRTFVGATPERHVSLDDGTVTMNPISGTYRYPAEGPVLPEVLRFLADPKEADELYMVVDEELKMMGRVCDQGGRVVGPYLKEMARLAHTEYLLEGRSSLDVREIMRETMFAPTVTGSPLQSACQVISRYERTGRGYYSGVLALVGREAQRRTLDSAILIRTAEIDRTGGLRIGVGATLVRHSDADSEVAETRAKAAGLLAALGAVPAPEVGAGTTGSRPALFGTHPAVRHALEARNTRLARFWLDHRATDADRAPDLVDRRILVIDAEDTFTSMLAHQIRSLGPAVDVRRFDEEHDPDGYDLVVVGPGPGDPRDVHHRKIGALRRSTAHLLARGTPLLSICLGHQVLGSLLGFELVRRGVPNQGVQLDIDYFGRTRTVGFYNTFMLRCESDQVYRPELVPGVVRVSRDPATGEVYGLRGRGFASLQFHPESVLTQDGPQVLNDLISTLLPARTVAA</sequence>
<evidence type="ECO:0000256" key="2">
    <source>
        <dbReference type="ARBA" id="ARBA00022962"/>
    </source>
</evidence>
<reference evidence="7 8" key="1">
    <citation type="submission" date="2018-10" db="EMBL/GenBank/DDBJ databases">
        <title>Sequencing the genomes of 1000 actinobacteria strains.</title>
        <authorList>
            <person name="Klenk H.-P."/>
        </authorList>
    </citation>
    <scope>NUCLEOTIDE SEQUENCE [LARGE SCALE GENOMIC DNA]</scope>
    <source>
        <strain evidence="7 8">DSM 45175</strain>
    </source>
</reference>
<dbReference type="Pfam" id="PF00425">
    <property type="entry name" value="Chorismate_bind"/>
    <property type="match status" value="1"/>
</dbReference>
<evidence type="ECO:0000256" key="4">
    <source>
        <dbReference type="ARBA" id="ARBA00047683"/>
    </source>
</evidence>
<evidence type="ECO:0000259" key="6">
    <source>
        <dbReference type="Pfam" id="PF00425"/>
    </source>
</evidence>
<dbReference type="GO" id="GO:0000162">
    <property type="term" value="P:L-tryptophan biosynthetic process"/>
    <property type="evidence" value="ECO:0007669"/>
    <property type="project" value="TreeGrafter"/>
</dbReference>
<dbReference type="Gene3D" id="3.40.50.880">
    <property type="match status" value="1"/>
</dbReference>
<dbReference type="Pfam" id="PF00117">
    <property type="entry name" value="GATase"/>
    <property type="match status" value="1"/>
</dbReference>
<dbReference type="PROSITE" id="PS51273">
    <property type="entry name" value="GATASE_TYPE_1"/>
    <property type="match status" value="1"/>
</dbReference>
<evidence type="ECO:0000256" key="1">
    <source>
        <dbReference type="ARBA" id="ARBA00012266"/>
    </source>
</evidence>
<dbReference type="PRINTS" id="PR00096">
    <property type="entry name" value="GATASE"/>
</dbReference>